<dbReference type="Proteomes" id="UP000305398">
    <property type="component" value="Chromosome"/>
</dbReference>
<proteinExistence type="predicted"/>
<evidence type="ECO:0000313" key="2">
    <source>
        <dbReference type="EMBL" id="QDA58670.1"/>
    </source>
</evidence>
<dbReference type="AlphaFoldDB" id="A0A5B7ZUM9"/>
<feature type="signal peptide" evidence="1">
    <location>
        <begin position="1"/>
        <end position="28"/>
    </location>
</feature>
<accession>A0A5B7ZUM9</accession>
<keyword evidence="3" id="KW-1185">Reference proteome</keyword>
<name>A0A5B7ZUM9_9BACT</name>
<gene>
    <name evidence="2" type="ORF">FHG12_00495</name>
</gene>
<protein>
    <submittedName>
        <fullName evidence="2">Uncharacterized protein</fullName>
    </submittedName>
</protein>
<dbReference type="KEGG" id="hyj:FHG12_00495"/>
<dbReference type="RefSeq" id="WP_139513550.1">
    <property type="nucleotide sequence ID" value="NZ_CP040896.1"/>
</dbReference>
<dbReference type="OrthoDB" id="934917at2"/>
<sequence length="255" mass="28649">MKHLSTSKFFGFLLSAAVLLLVASRAAAQVYDPAKMGVQANENLKDLTRGANVIAYDNRYEGIRGTPFAFSRWLPADLVMTSNAKLHVGALKFDAYQQQFYIKSPDKRDSLLIDSRRIARFTLIDSGAFEPATQGPWVHQFRRFAEAPVSMQANEFVESLYEGRYALLKRYGKQLVKANYMGAYSQDRRTDEMIDQIQYFLRRPTGSVVGIKLNTKSLAAAAPELAAPLQGETGHRQIGTEQELITFLRTLDKAK</sequence>
<reference evidence="2 3" key="1">
    <citation type="submission" date="2019-06" db="EMBL/GenBank/DDBJ databases">
        <authorList>
            <person name="Srinivasan S."/>
        </authorList>
    </citation>
    <scope>NUCLEOTIDE SEQUENCE [LARGE SCALE GENOMIC DNA]</scope>
    <source>
        <strain evidence="2 3">17J68-5</strain>
    </source>
</reference>
<evidence type="ECO:0000313" key="3">
    <source>
        <dbReference type="Proteomes" id="UP000305398"/>
    </source>
</evidence>
<organism evidence="2 3">
    <name type="scientific">Hymenobacter jejuensis</name>
    <dbReference type="NCBI Taxonomy" id="2502781"/>
    <lineage>
        <taxon>Bacteria</taxon>
        <taxon>Pseudomonadati</taxon>
        <taxon>Bacteroidota</taxon>
        <taxon>Cytophagia</taxon>
        <taxon>Cytophagales</taxon>
        <taxon>Hymenobacteraceae</taxon>
        <taxon>Hymenobacter</taxon>
    </lineage>
</organism>
<feature type="chain" id="PRO_5022889098" evidence="1">
    <location>
        <begin position="29"/>
        <end position="255"/>
    </location>
</feature>
<keyword evidence="1" id="KW-0732">Signal</keyword>
<evidence type="ECO:0000256" key="1">
    <source>
        <dbReference type="SAM" id="SignalP"/>
    </source>
</evidence>
<dbReference type="EMBL" id="CP040896">
    <property type="protein sequence ID" value="QDA58670.1"/>
    <property type="molecule type" value="Genomic_DNA"/>
</dbReference>